<organism evidence="1 2">
    <name type="scientific">Dentiscutata heterogama</name>
    <dbReference type="NCBI Taxonomy" id="1316150"/>
    <lineage>
        <taxon>Eukaryota</taxon>
        <taxon>Fungi</taxon>
        <taxon>Fungi incertae sedis</taxon>
        <taxon>Mucoromycota</taxon>
        <taxon>Glomeromycotina</taxon>
        <taxon>Glomeromycetes</taxon>
        <taxon>Diversisporales</taxon>
        <taxon>Gigasporaceae</taxon>
        <taxon>Dentiscutata</taxon>
    </lineage>
</organism>
<protein>
    <submittedName>
        <fullName evidence="1">5542_t:CDS:1</fullName>
    </submittedName>
</protein>
<evidence type="ECO:0000313" key="2">
    <source>
        <dbReference type="Proteomes" id="UP000789702"/>
    </source>
</evidence>
<keyword evidence="2" id="KW-1185">Reference proteome</keyword>
<comment type="caution">
    <text evidence="1">The sequence shown here is derived from an EMBL/GenBank/DDBJ whole genome shotgun (WGS) entry which is preliminary data.</text>
</comment>
<sequence>MAQQILENESASEINLLDQNRPSWKPFLSCEELRNFFTSKNIEILYQGISRFRQQLNGVKKKNLAVNGSTVNDPLSIVYEYLQSSSECQELFRIWDLQIENNITKLEVPIPDLFAKIIQYTTKTPSLKSTGTIIIRNVLRNYMKVIIRNLSSDRYPLCQATLRLLIMMNSHDITTTRELQESFPYGAW</sequence>
<gene>
    <name evidence="1" type="ORF">DHETER_LOCUS4811</name>
</gene>
<dbReference type="Proteomes" id="UP000789702">
    <property type="component" value="Unassembled WGS sequence"/>
</dbReference>
<evidence type="ECO:0000313" key="1">
    <source>
        <dbReference type="EMBL" id="CAG8541187.1"/>
    </source>
</evidence>
<proteinExistence type="predicted"/>
<dbReference type="EMBL" id="CAJVPU010005003">
    <property type="protein sequence ID" value="CAG8541187.1"/>
    <property type="molecule type" value="Genomic_DNA"/>
</dbReference>
<accession>A0ACA9LS72</accession>
<name>A0ACA9LS72_9GLOM</name>
<reference evidence="1" key="1">
    <citation type="submission" date="2021-06" db="EMBL/GenBank/DDBJ databases">
        <authorList>
            <person name="Kallberg Y."/>
            <person name="Tangrot J."/>
            <person name="Rosling A."/>
        </authorList>
    </citation>
    <scope>NUCLEOTIDE SEQUENCE</scope>
    <source>
        <strain evidence="1">IL203A</strain>
    </source>
</reference>